<dbReference type="AlphaFoldDB" id="A0A0D0V4T9"/>
<evidence type="ECO:0000256" key="1">
    <source>
        <dbReference type="SAM" id="MobiDB-lite"/>
    </source>
</evidence>
<gene>
    <name evidence="2" type="ORF">TK50_11650</name>
</gene>
<keyword evidence="3" id="KW-1185">Reference proteome</keyword>
<feature type="compositionally biased region" description="Basic and acidic residues" evidence="1">
    <location>
        <begin position="623"/>
        <end position="636"/>
    </location>
</feature>
<proteinExistence type="predicted"/>
<dbReference type="GeneID" id="301304779"/>
<dbReference type="SUPFAM" id="SSF53335">
    <property type="entry name" value="S-adenosyl-L-methionine-dependent methyltransferases"/>
    <property type="match status" value="1"/>
</dbReference>
<accession>A0A0D0V4T9</accession>
<evidence type="ECO:0008006" key="4">
    <source>
        <dbReference type="Google" id="ProtNLM"/>
    </source>
</evidence>
<evidence type="ECO:0000313" key="3">
    <source>
        <dbReference type="Proteomes" id="UP000032254"/>
    </source>
</evidence>
<dbReference type="InterPro" id="IPR029063">
    <property type="entry name" value="SAM-dependent_MTases_sf"/>
</dbReference>
<dbReference type="PATRIC" id="fig|47853.6.peg.2468"/>
<name>A0A0D0V4T9_9ACTN</name>
<sequence>MTTDTSTRIALPGGEMLAWSDLTGRRLPGGGPLAALAARVTPAGARVLLAGPHDPELVDRLAHADVTCLLRSWPDGSALAEDRPVRVVVGGPGGLPADETFDVVIAAAGLDAVESVEGTPVGWDGLLRRLAAVLAPGGTLLLRLDNPVGLTRMVDTAPWYAGRDDADWAVGGALDAGRPANLEQARDRLAGAGLRPGGCFAAYPEPAAPTALVDAGALAARPGSGLLDAVLHGACAPGHGDRPVLQDPARLAVDALHAGLGTALAPGWLVLAHRAAPAVPAVGDPPNPAGTEAGAARPAPAEPGGLPVLWVQTGPPGIGVVEVTAAADGWRWRVPGPVAAATEAPFATRAAAWRDPAVLAGAVPEGRLLRTVLLDACLRRDLAALRRLLRGYAAWLDAHADDAGRLTGATALASLDNVVLADGGACTARDATGAPPAFAVLDPSWRASDPWPVDVTLARGLWRFAAALATGGYAHPWSSTLDVAGLTVVLAGTAGRDLDRATVTAAVDAEVAVTAALRGLDNADRVALADELRAVEPTAPPTGLDSHQQLREAWLRQKAELTRVTALLRWTEELLTSRERALRRAEATINLLSGSLSYRVGRLAITPARLAKRGARAAKRRAKDALAPRRDEQEQQ</sequence>
<feature type="region of interest" description="Disordered" evidence="1">
    <location>
        <begin position="616"/>
        <end position="636"/>
    </location>
</feature>
<dbReference type="OrthoDB" id="3755682at2"/>
<protein>
    <recommendedName>
        <fullName evidence="4">Class I SAM-dependent methyltransferase</fullName>
    </recommendedName>
</protein>
<dbReference type="Proteomes" id="UP000032254">
    <property type="component" value="Unassembled WGS sequence"/>
</dbReference>
<dbReference type="EMBL" id="JXSX01000001">
    <property type="protein sequence ID" value="KIR65927.1"/>
    <property type="molecule type" value="Genomic_DNA"/>
</dbReference>
<dbReference type="Gene3D" id="3.40.50.150">
    <property type="entry name" value="Vaccinia Virus protein VP39"/>
    <property type="match status" value="1"/>
</dbReference>
<reference evidence="2 3" key="1">
    <citation type="submission" date="2015-01" db="EMBL/GenBank/DDBJ databases">
        <title>Sequencing and annotation of Micromonospora carbonacea strain JXNU-1 genome.</title>
        <authorList>
            <person name="Long Z."/>
            <person name="Huang Y."/>
            <person name="Jiang Y."/>
        </authorList>
    </citation>
    <scope>NUCLEOTIDE SEQUENCE [LARGE SCALE GENOMIC DNA]</scope>
    <source>
        <strain evidence="2 3">JXNU-1</strain>
    </source>
</reference>
<comment type="caution">
    <text evidence="2">The sequence shown here is derived from an EMBL/GenBank/DDBJ whole genome shotgun (WGS) entry which is preliminary data.</text>
</comment>
<evidence type="ECO:0000313" key="2">
    <source>
        <dbReference type="EMBL" id="KIR65927.1"/>
    </source>
</evidence>
<dbReference type="RefSeq" id="WP_043962754.1">
    <property type="nucleotide sequence ID" value="NZ_JBIAOP010000003.1"/>
</dbReference>
<organism evidence="2 3">
    <name type="scientific">Micromonospora haikouensis</name>
    <dbReference type="NCBI Taxonomy" id="686309"/>
    <lineage>
        <taxon>Bacteria</taxon>
        <taxon>Bacillati</taxon>
        <taxon>Actinomycetota</taxon>
        <taxon>Actinomycetes</taxon>
        <taxon>Micromonosporales</taxon>
        <taxon>Micromonosporaceae</taxon>
        <taxon>Micromonospora</taxon>
    </lineage>
</organism>